<dbReference type="EMBL" id="FSRA01000002">
    <property type="protein sequence ID" value="SIO55709.1"/>
    <property type="molecule type" value="Genomic_DNA"/>
</dbReference>
<dbReference type="RefSeq" id="WP_200798384.1">
    <property type="nucleotide sequence ID" value="NZ_FSRA01000002.1"/>
</dbReference>
<dbReference type="Proteomes" id="UP000185003">
    <property type="component" value="Unassembled WGS sequence"/>
</dbReference>
<dbReference type="Pfam" id="PF05336">
    <property type="entry name" value="rhaM"/>
    <property type="match status" value="1"/>
</dbReference>
<dbReference type="InterPro" id="IPR052996">
    <property type="entry name" value="Carb_Metab_Mutarotase"/>
</dbReference>
<organism evidence="1 2">
    <name type="scientific">Chitinophaga niabensis</name>
    <dbReference type="NCBI Taxonomy" id="536979"/>
    <lineage>
        <taxon>Bacteria</taxon>
        <taxon>Pseudomonadati</taxon>
        <taxon>Bacteroidota</taxon>
        <taxon>Chitinophagia</taxon>
        <taxon>Chitinophagales</taxon>
        <taxon>Chitinophagaceae</taxon>
        <taxon>Chitinophaga</taxon>
    </lineage>
</organism>
<dbReference type="GO" id="GO:0016857">
    <property type="term" value="F:racemase and epimerase activity, acting on carbohydrates and derivatives"/>
    <property type="evidence" value="ECO:0007669"/>
    <property type="project" value="InterPro"/>
</dbReference>
<dbReference type="Gene3D" id="3.30.70.100">
    <property type="match status" value="1"/>
</dbReference>
<dbReference type="InterPro" id="IPR008000">
    <property type="entry name" value="Rham/fucose_mutarotase"/>
</dbReference>
<dbReference type="AlphaFoldDB" id="A0A1N6KGJ3"/>
<evidence type="ECO:0000313" key="1">
    <source>
        <dbReference type="EMBL" id="SIO55709.1"/>
    </source>
</evidence>
<dbReference type="PANTHER" id="PTHR43239:SF1">
    <property type="entry name" value="UPF0734 PROTEIN DDB_G0273871_DDB_G0273177"/>
    <property type="match status" value="1"/>
</dbReference>
<dbReference type="InterPro" id="IPR011008">
    <property type="entry name" value="Dimeric_a/b-barrel"/>
</dbReference>
<evidence type="ECO:0000313" key="2">
    <source>
        <dbReference type="Proteomes" id="UP000185003"/>
    </source>
</evidence>
<keyword evidence="2" id="KW-1185">Reference proteome</keyword>
<dbReference type="STRING" id="536979.SAMN04488055_5806"/>
<reference evidence="1 2" key="1">
    <citation type="submission" date="2016-11" db="EMBL/GenBank/DDBJ databases">
        <authorList>
            <person name="Jaros S."/>
            <person name="Januszkiewicz K."/>
            <person name="Wedrychowicz H."/>
        </authorList>
    </citation>
    <scope>NUCLEOTIDE SEQUENCE [LARGE SCALE GENOMIC DNA]</scope>
    <source>
        <strain evidence="1 2">DSM 24787</strain>
    </source>
</reference>
<protein>
    <submittedName>
        <fullName evidence="1">L-rhamnose mutarotase</fullName>
    </submittedName>
</protein>
<gene>
    <name evidence="1" type="ORF">SAMN04488055_5806</name>
</gene>
<sequence>METIKRYCLALDLRDEPQLIAEYETYHRAVWPEILESITSSGITTLEIYRAGNRMFMIMEVDDTFSFERKGAMDAANPKVQEWEELMWKYQQAIPVAKPGEKWVLMDKIFSL</sequence>
<name>A0A1N6KGJ3_9BACT</name>
<dbReference type="SUPFAM" id="SSF54909">
    <property type="entry name" value="Dimeric alpha+beta barrel"/>
    <property type="match status" value="1"/>
</dbReference>
<accession>A0A1N6KGJ3</accession>
<proteinExistence type="predicted"/>
<dbReference type="PANTHER" id="PTHR43239">
    <property type="entry name" value="UPF0734 PROTEIN DDB_G0273871/DDB_G0273177"/>
    <property type="match status" value="1"/>
</dbReference>